<organism evidence="1 2">
    <name type="scientific">Brevibacillus laterosporus</name>
    <name type="common">Bacillus laterosporus</name>
    <dbReference type="NCBI Taxonomy" id="1465"/>
    <lineage>
        <taxon>Bacteria</taxon>
        <taxon>Bacillati</taxon>
        <taxon>Bacillota</taxon>
        <taxon>Bacilli</taxon>
        <taxon>Bacillales</taxon>
        <taxon>Paenibacillaceae</taxon>
        <taxon>Brevibacillus</taxon>
    </lineage>
</organism>
<dbReference type="Proteomes" id="UP001077662">
    <property type="component" value="Unassembled WGS sequence"/>
</dbReference>
<protein>
    <submittedName>
        <fullName evidence="1">Uncharacterized protein</fullName>
    </submittedName>
</protein>
<evidence type="ECO:0000313" key="2">
    <source>
        <dbReference type="Proteomes" id="UP001077662"/>
    </source>
</evidence>
<name>A0AAP3G8T0_BRELA</name>
<comment type="caution">
    <text evidence="1">The sequence shown here is derived from an EMBL/GenBank/DDBJ whole genome shotgun (WGS) entry which is preliminary data.</text>
</comment>
<proteinExistence type="predicted"/>
<gene>
    <name evidence="1" type="ORF">O0554_18485</name>
</gene>
<dbReference type="AlphaFoldDB" id="A0AAP3G8T0"/>
<dbReference type="EMBL" id="JAPTNE010000025">
    <property type="protein sequence ID" value="MCZ0808878.1"/>
    <property type="molecule type" value="Genomic_DNA"/>
</dbReference>
<dbReference type="RefSeq" id="WP_258434295.1">
    <property type="nucleotide sequence ID" value="NZ_JANSGW010000025.1"/>
</dbReference>
<evidence type="ECO:0000313" key="1">
    <source>
        <dbReference type="EMBL" id="MCZ0808878.1"/>
    </source>
</evidence>
<sequence length="260" mass="29309">MGKLPATLSIRANGEDSLAASINVNSKYKTNDLSAQLSILRKSVDTELSCSMDVVGKRNNSMSAFMSIEKKSREATIPAELTVRRLEDTPLLSSIAIEKKPCMSQLDTSLTVRVAKYQRLFSNLSIEKKERFKQLRANMKVAYAKNLPSSFSIEKKEKVRELACSLTVRQRENNKLSSSIVISSRKFLSSQMFVRHVRGFPCSIQVNSGFLNAEIKVRGYRDTKLLASVTVRVRRISDMHARITVRNLKYDADSGYVFIL</sequence>
<reference evidence="1" key="1">
    <citation type="submission" date="2022-09" db="EMBL/GenBank/DDBJ databases">
        <title>Genome analysis and characterization of larvicidal activity of Brevibacillus strains.</title>
        <authorList>
            <person name="Patrusheva E.V."/>
            <person name="Izotova A.O."/>
            <person name="Toshchakov S.V."/>
            <person name="Sineoky S.P."/>
        </authorList>
    </citation>
    <scope>NUCLEOTIDE SEQUENCE</scope>
    <source>
        <strain evidence="1">VKPM_B-13247</strain>
    </source>
</reference>
<accession>A0AAP3G8T0</accession>